<dbReference type="GeneID" id="9379223"/>
<evidence type="ECO:0000313" key="2">
    <source>
        <dbReference type="EMBL" id="EFI28189.1"/>
    </source>
</evidence>
<accession>D6RL81</accession>
<evidence type="ECO:0000313" key="3">
    <source>
        <dbReference type="Proteomes" id="UP000001861"/>
    </source>
</evidence>
<sequence>MAYVQYSQPIGQPAWGAGQMPGYPGALAAPAFQPQPTWGGLDFYRAHAPSNYNDPSLFNHAWDRVRQFDAATAGGLGVGIHEAKHWHRRAYGGMPELAHLGPAEVGHAAAYEAYRNWVRNQSMYDTLGPDIERQREGLIGLAVAEAGRLLSFAGRSMDHYARSAASDAAAHTASYIFYQRRRDDEYYHHRGRSRSRGRYDPEWDELDEPYRYEDDHETLDPYHRGRSRSRHRSRSRPRSYSAHAHMPYEGTPYPGTPGGFPPLGGAPSYAGSHGGGPLPPLGVPYASSGGGIPPPPPLTSGGYSSGYSTSGYYPPPNSGYGPQGGYGSYGGAYPAPGMPMAVPLGHAASNSSGYSYGSQPYSTTGSVVGAPTAGVPPQTIVIHKSRRHKHRHRSRSRAGSE</sequence>
<dbReference type="HOGENOM" id="CLU_043693_1_0_1"/>
<dbReference type="STRING" id="240176.D6RL81"/>
<dbReference type="InParanoid" id="D6RL81"/>
<protein>
    <submittedName>
        <fullName evidence="2">Uncharacterized protein</fullName>
    </submittedName>
</protein>
<dbReference type="EMBL" id="AACS02000003">
    <property type="protein sequence ID" value="EFI28189.1"/>
    <property type="molecule type" value="Genomic_DNA"/>
</dbReference>
<dbReference type="RefSeq" id="XP_002911683.1">
    <property type="nucleotide sequence ID" value="XM_002911637.1"/>
</dbReference>
<keyword evidence="3" id="KW-1185">Reference proteome</keyword>
<comment type="caution">
    <text evidence="2">The sequence shown here is derived from an EMBL/GenBank/DDBJ whole genome shotgun (WGS) entry which is preliminary data.</text>
</comment>
<proteinExistence type="predicted"/>
<feature type="region of interest" description="Disordered" evidence="1">
    <location>
        <begin position="367"/>
        <end position="401"/>
    </location>
</feature>
<feature type="compositionally biased region" description="Basic residues" evidence="1">
    <location>
        <begin position="224"/>
        <end position="237"/>
    </location>
</feature>
<reference evidence="2 3" key="1">
    <citation type="journal article" date="2010" name="Proc. Natl. Acad. Sci. U.S.A.">
        <title>Insights into evolution of multicellular fungi from the assembled chromosomes of the mushroom Coprinopsis cinerea (Coprinus cinereus).</title>
        <authorList>
            <person name="Stajich J.E."/>
            <person name="Wilke S.K."/>
            <person name="Ahren D."/>
            <person name="Au C.H."/>
            <person name="Birren B.W."/>
            <person name="Borodovsky M."/>
            <person name="Burns C."/>
            <person name="Canback B."/>
            <person name="Casselton L.A."/>
            <person name="Cheng C.K."/>
            <person name="Deng J."/>
            <person name="Dietrich F.S."/>
            <person name="Fargo D.C."/>
            <person name="Farman M.L."/>
            <person name="Gathman A.C."/>
            <person name="Goldberg J."/>
            <person name="Guigo R."/>
            <person name="Hoegger P.J."/>
            <person name="Hooker J.B."/>
            <person name="Huggins A."/>
            <person name="James T.Y."/>
            <person name="Kamada T."/>
            <person name="Kilaru S."/>
            <person name="Kodira C."/>
            <person name="Kues U."/>
            <person name="Kupfer D."/>
            <person name="Kwan H.S."/>
            <person name="Lomsadze A."/>
            <person name="Li W."/>
            <person name="Lilly W.W."/>
            <person name="Ma L.J."/>
            <person name="Mackey A.J."/>
            <person name="Manning G."/>
            <person name="Martin F."/>
            <person name="Muraguchi H."/>
            <person name="Natvig D.O."/>
            <person name="Palmerini H."/>
            <person name="Ramesh M.A."/>
            <person name="Rehmeyer C.J."/>
            <person name="Roe B.A."/>
            <person name="Shenoy N."/>
            <person name="Stanke M."/>
            <person name="Ter-Hovhannisyan V."/>
            <person name="Tunlid A."/>
            <person name="Velagapudi R."/>
            <person name="Vision T.J."/>
            <person name="Zeng Q."/>
            <person name="Zolan M.E."/>
            <person name="Pukkila P.J."/>
        </authorList>
    </citation>
    <scope>NUCLEOTIDE SEQUENCE [LARGE SCALE GENOMIC DNA]</scope>
    <source>
        <strain evidence="3">Okayama-7 / 130 / ATCC MYA-4618 / FGSC 9003</strain>
    </source>
</reference>
<dbReference type="AlphaFoldDB" id="D6RL81"/>
<dbReference type="OrthoDB" id="2802356at2759"/>
<feature type="compositionally biased region" description="Basic and acidic residues" evidence="1">
    <location>
        <begin position="214"/>
        <end position="223"/>
    </location>
</feature>
<dbReference type="VEuPathDB" id="FungiDB:CC1G_14216"/>
<dbReference type="OMA" id="HWHRRIY"/>
<feature type="compositionally biased region" description="Basic residues" evidence="1">
    <location>
        <begin position="383"/>
        <end position="401"/>
    </location>
</feature>
<dbReference type="KEGG" id="cci:CC1G_14216"/>
<dbReference type="Proteomes" id="UP000001861">
    <property type="component" value="Unassembled WGS sequence"/>
</dbReference>
<name>D6RL81_COPC7</name>
<dbReference type="eggNOG" id="ENOG502SQ15">
    <property type="taxonomic scope" value="Eukaryota"/>
</dbReference>
<feature type="region of interest" description="Disordered" evidence="1">
    <location>
        <begin position="214"/>
        <end position="303"/>
    </location>
</feature>
<organism evidence="2 3">
    <name type="scientific">Coprinopsis cinerea (strain Okayama-7 / 130 / ATCC MYA-4618 / FGSC 9003)</name>
    <name type="common">Inky cap fungus</name>
    <name type="synonym">Hormographiella aspergillata</name>
    <dbReference type="NCBI Taxonomy" id="240176"/>
    <lineage>
        <taxon>Eukaryota</taxon>
        <taxon>Fungi</taxon>
        <taxon>Dikarya</taxon>
        <taxon>Basidiomycota</taxon>
        <taxon>Agaricomycotina</taxon>
        <taxon>Agaricomycetes</taxon>
        <taxon>Agaricomycetidae</taxon>
        <taxon>Agaricales</taxon>
        <taxon>Agaricineae</taxon>
        <taxon>Psathyrellaceae</taxon>
        <taxon>Coprinopsis</taxon>
    </lineage>
</organism>
<gene>
    <name evidence="2" type="ORF">CC1G_14216</name>
</gene>
<evidence type="ECO:0000256" key="1">
    <source>
        <dbReference type="SAM" id="MobiDB-lite"/>
    </source>
</evidence>